<dbReference type="RefSeq" id="WP_047576066.1">
    <property type="nucleotide sequence ID" value="NZ_JPQT01000108.1"/>
</dbReference>
<evidence type="ECO:0000256" key="1">
    <source>
        <dbReference type="ARBA" id="ARBA00004651"/>
    </source>
</evidence>
<dbReference type="PIRSF" id="PIRSF006324">
    <property type="entry name" value="LeuE"/>
    <property type="match status" value="1"/>
</dbReference>
<keyword evidence="5 6" id="KW-0472">Membrane</keyword>
<organism evidence="7 8">
    <name type="scientific">Pseudomonas syringae</name>
    <dbReference type="NCBI Taxonomy" id="317"/>
    <lineage>
        <taxon>Bacteria</taxon>
        <taxon>Pseudomonadati</taxon>
        <taxon>Pseudomonadota</taxon>
        <taxon>Gammaproteobacteria</taxon>
        <taxon>Pseudomonadales</taxon>
        <taxon>Pseudomonadaceae</taxon>
        <taxon>Pseudomonas</taxon>
    </lineage>
</organism>
<dbReference type="InterPro" id="IPR001123">
    <property type="entry name" value="LeuE-type"/>
</dbReference>
<dbReference type="Proteomes" id="UP000028643">
    <property type="component" value="Unassembled WGS sequence"/>
</dbReference>
<feature type="transmembrane region" description="Helical" evidence="6">
    <location>
        <begin position="6"/>
        <end position="26"/>
    </location>
</feature>
<dbReference type="EMBL" id="JPQT01000108">
    <property type="protein sequence ID" value="KFE50839.1"/>
    <property type="molecule type" value="Genomic_DNA"/>
</dbReference>
<keyword evidence="2" id="KW-1003">Cell membrane</keyword>
<evidence type="ECO:0000313" key="7">
    <source>
        <dbReference type="EMBL" id="KFE50839.1"/>
    </source>
</evidence>
<dbReference type="AlphaFoldDB" id="A0A085V5X6"/>
<accession>A0A085V5X6</accession>
<keyword evidence="3 6" id="KW-0812">Transmembrane</keyword>
<evidence type="ECO:0000256" key="3">
    <source>
        <dbReference type="ARBA" id="ARBA00022692"/>
    </source>
</evidence>
<evidence type="ECO:0000313" key="8">
    <source>
        <dbReference type="Proteomes" id="UP000028643"/>
    </source>
</evidence>
<sequence>MANLGMFIGALFVVFLVPGPDMVLLLQTSSTQGRGQAIATAIGLGLARAAHVTLAAAGLATLLKTVPWAFELVRTVGVAYLVWLGIKLARASSLAPQLSVATTDASSKAYLAAVRRGLLTNITNPKALLFCSVLLPQFVTPDAGSVPAQFLMLGVVLVVIGLLFDFIYSMAGVALGYWIERHPVMQTVQRWTFAAALIGFGARLALAGRPQ</sequence>
<feature type="transmembrane region" description="Helical" evidence="6">
    <location>
        <begin position="191"/>
        <end position="208"/>
    </location>
</feature>
<protein>
    <submittedName>
        <fullName evidence="7">Lysine transporter LysE</fullName>
    </submittedName>
</protein>
<evidence type="ECO:0000256" key="2">
    <source>
        <dbReference type="ARBA" id="ARBA00022475"/>
    </source>
</evidence>
<reference evidence="7 8" key="1">
    <citation type="submission" date="2014-07" db="EMBL/GenBank/DDBJ databases">
        <title>Draft Genome Sequences of Environmental Pseudomonas syringae strains.</title>
        <authorList>
            <person name="Baltrus D.A."/>
            <person name="Berge O."/>
            <person name="Morris C."/>
        </authorList>
    </citation>
    <scope>NUCLEOTIDE SEQUENCE [LARGE SCALE GENOMIC DNA]</scope>
    <source>
        <strain evidence="7 8">CEB003</strain>
    </source>
</reference>
<dbReference type="Pfam" id="PF01810">
    <property type="entry name" value="LysE"/>
    <property type="match status" value="1"/>
</dbReference>
<name>A0A085V5X6_PSESX</name>
<evidence type="ECO:0000256" key="5">
    <source>
        <dbReference type="ARBA" id="ARBA00023136"/>
    </source>
</evidence>
<gene>
    <name evidence="7" type="ORF">IV02_15555</name>
</gene>
<dbReference type="GO" id="GO:0005886">
    <property type="term" value="C:plasma membrane"/>
    <property type="evidence" value="ECO:0007669"/>
    <property type="project" value="UniProtKB-SubCell"/>
</dbReference>
<dbReference type="GO" id="GO:0015171">
    <property type="term" value="F:amino acid transmembrane transporter activity"/>
    <property type="evidence" value="ECO:0007669"/>
    <property type="project" value="TreeGrafter"/>
</dbReference>
<keyword evidence="4 6" id="KW-1133">Transmembrane helix</keyword>
<dbReference type="PATRIC" id="fig|317.174.peg.3180"/>
<feature type="transmembrane region" description="Helical" evidence="6">
    <location>
        <begin position="150"/>
        <end position="179"/>
    </location>
</feature>
<proteinExistence type="predicted"/>
<dbReference type="PANTHER" id="PTHR30086">
    <property type="entry name" value="ARGININE EXPORTER PROTEIN ARGO"/>
    <property type="match status" value="1"/>
</dbReference>
<comment type="subcellular location">
    <subcellularLocation>
        <location evidence="1">Cell membrane</location>
        <topology evidence="1">Multi-pass membrane protein</topology>
    </subcellularLocation>
</comment>
<evidence type="ECO:0000256" key="4">
    <source>
        <dbReference type="ARBA" id="ARBA00022989"/>
    </source>
</evidence>
<dbReference type="PANTHER" id="PTHR30086:SF20">
    <property type="entry name" value="ARGININE EXPORTER PROTEIN ARGO-RELATED"/>
    <property type="match status" value="1"/>
</dbReference>
<comment type="caution">
    <text evidence="7">The sequence shown here is derived from an EMBL/GenBank/DDBJ whole genome shotgun (WGS) entry which is preliminary data.</text>
</comment>
<evidence type="ECO:0000256" key="6">
    <source>
        <dbReference type="SAM" id="Phobius"/>
    </source>
</evidence>